<evidence type="ECO:0000259" key="12">
    <source>
        <dbReference type="Pfam" id="PF00432"/>
    </source>
</evidence>
<dbReference type="AlphaFoldDB" id="A0A9W7SKD6"/>
<dbReference type="GO" id="GO:0072657">
    <property type="term" value="P:protein localization to membrane"/>
    <property type="evidence" value="ECO:0007669"/>
    <property type="project" value="UniProtKB-ARBA"/>
</dbReference>
<evidence type="ECO:0000256" key="10">
    <source>
        <dbReference type="ARBA" id="ARBA00069127"/>
    </source>
</evidence>
<dbReference type="InterPro" id="IPR026873">
    <property type="entry name" value="Ptb1"/>
</dbReference>
<accession>A0A9W7SKD6</accession>
<dbReference type="SUPFAM" id="SSF48239">
    <property type="entry name" value="Terpenoid cyclases/Protein prenyltransferases"/>
    <property type="match status" value="1"/>
</dbReference>
<gene>
    <name evidence="13" type="ORF">Tdes44962_MAKER05336</name>
</gene>
<keyword evidence="14" id="KW-1185">Reference proteome</keyword>
<dbReference type="FunFam" id="1.50.10.20:FF:000012">
    <property type="entry name" value="Geranylgeranyl transferase type-2 subunit beta"/>
    <property type="match status" value="1"/>
</dbReference>
<dbReference type="PANTHER" id="PTHR11774">
    <property type="entry name" value="GERANYLGERANYL TRANSFERASE TYPE BETA SUBUNIT"/>
    <property type="match status" value="1"/>
</dbReference>
<dbReference type="PANTHER" id="PTHR11774:SF11">
    <property type="entry name" value="GERANYLGERANYL TRANSFERASE TYPE-2 SUBUNIT BETA"/>
    <property type="match status" value="1"/>
</dbReference>
<evidence type="ECO:0000256" key="4">
    <source>
        <dbReference type="ARBA" id="ARBA00022602"/>
    </source>
</evidence>
<protein>
    <recommendedName>
        <fullName evidence="10 11">Geranylgeranyl transferase type-2 subunit beta</fullName>
        <ecNumber evidence="3 11">2.5.1.60</ecNumber>
    </recommendedName>
</protein>
<evidence type="ECO:0000313" key="14">
    <source>
        <dbReference type="Proteomes" id="UP001138500"/>
    </source>
</evidence>
<evidence type="ECO:0000256" key="8">
    <source>
        <dbReference type="ARBA" id="ARBA00022833"/>
    </source>
</evidence>
<sequence>MSLASGPGRGGVAGIFFPDELKLVIDQHVAYIQSLDTRRDELEYHLTEHLRISGIYWGLNALHLLGHPESLSREGLLKYVFQCWNDQNGGFGGAPGHDAHILFTGYAVQILVLLSGLDELEQRIPNGRSLIVKFVSSLQQPSGTFAGDEWGETDTRFMFSALYTLSLLESLPHQQPDQPPLVDLAAATAYIKACHNFDGAFGVAPGAESHSGQVYTCLGVLSIAGELDSYLGEAGKDRLGAWLSERQLASGGLNGRPEKLVDTCYAWWVGSSLAMIGRLHWIDRQKLATFILQCQDYERGGIADRAEDMVDVFHTHFGVAGLSLLGHSRLGIVDPVYHEYSSTFLLGPQTMVGPCFISLPLTTIRCRDALEFTPETDTGSTCSSCQSARSLGTVERVS</sequence>
<dbReference type="InterPro" id="IPR045089">
    <property type="entry name" value="PGGT1B-like"/>
</dbReference>
<feature type="domain" description="Prenyltransferase alpha-alpha toroid" evidence="12">
    <location>
        <begin position="24"/>
        <end position="337"/>
    </location>
</feature>
<dbReference type="CDD" id="cd02894">
    <property type="entry name" value="GGTase-II"/>
    <property type="match status" value="1"/>
</dbReference>
<evidence type="ECO:0000256" key="1">
    <source>
        <dbReference type="ARBA" id="ARBA00010497"/>
    </source>
</evidence>
<dbReference type="EMBL" id="RIBY02002345">
    <property type="protein sequence ID" value="KAH9818571.1"/>
    <property type="molecule type" value="Genomic_DNA"/>
</dbReference>
<name>A0A9W7SKD6_9PEZI</name>
<dbReference type="EC" id="2.5.1.60" evidence="3 11"/>
<reference evidence="13 14" key="2">
    <citation type="journal article" date="2021" name="Curr. Genet.">
        <title>Genetic response to nitrogen starvation in the aggressive Eucalyptus foliar pathogen Teratosphaeria destructans.</title>
        <authorList>
            <person name="Havenga M."/>
            <person name="Wingfield B.D."/>
            <person name="Wingfield M.J."/>
            <person name="Dreyer L.L."/>
            <person name="Roets F."/>
            <person name="Aylward J."/>
        </authorList>
    </citation>
    <scope>NUCLEOTIDE SEQUENCE [LARGE SCALE GENOMIC DNA]</scope>
    <source>
        <strain evidence="13">CMW44962</strain>
    </source>
</reference>
<keyword evidence="5 11" id="KW-0808">Transferase</keyword>
<dbReference type="OrthoDB" id="5428259at2759"/>
<dbReference type="GO" id="GO:0005968">
    <property type="term" value="C:Rab-protein geranylgeranyltransferase complex"/>
    <property type="evidence" value="ECO:0007669"/>
    <property type="project" value="UniProtKB-UniRule"/>
</dbReference>
<dbReference type="InterPro" id="IPR001330">
    <property type="entry name" value="Prenyltrans"/>
</dbReference>
<evidence type="ECO:0000313" key="13">
    <source>
        <dbReference type="EMBL" id="KAH9818571.1"/>
    </source>
</evidence>
<dbReference type="Proteomes" id="UP001138500">
    <property type="component" value="Unassembled WGS sequence"/>
</dbReference>
<organism evidence="13 14">
    <name type="scientific">Teratosphaeria destructans</name>
    <dbReference type="NCBI Taxonomy" id="418781"/>
    <lineage>
        <taxon>Eukaryota</taxon>
        <taxon>Fungi</taxon>
        <taxon>Dikarya</taxon>
        <taxon>Ascomycota</taxon>
        <taxon>Pezizomycotina</taxon>
        <taxon>Dothideomycetes</taxon>
        <taxon>Dothideomycetidae</taxon>
        <taxon>Mycosphaerellales</taxon>
        <taxon>Teratosphaeriaceae</taxon>
        <taxon>Teratosphaeria</taxon>
    </lineage>
</organism>
<keyword evidence="4 11" id="KW-0637">Prenyltransferase</keyword>
<evidence type="ECO:0000256" key="7">
    <source>
        <dbReference type="ARBA" id="ARBA00022737"/>
    </source>
</evidence>
<keyword evidence="6 11" id="KW-0479">Metal-binding</keyword>
<evidence type="ECO:0000256" key="6">
    <source>
        <dbReference type="ARBA" id="ARBA00022723"/>
    </source>
</evidence>
<dbReference type="Gene3D" id="1.50.10.20">
    <property type="match status" value="1"/>
</dbReference>
<dbReference type="Pfam" id="PF00432">
    <property type="entry name" value="Prenyltrans"/>
    <property type="match status" value="1"/>
</dbReference>
<keyword evidence="8 11" id="KW-0862">Zinc</keyword>
<comment type="caution">
    <text evidence="13">The sequence shown here is derived from an EMBL/GenBank/DDBJ whole genome shotgun (WGS) entry which is preliminary data.</text>
</comment>
<comment type="subunit">
    <text evidence="2">Heterodimer of an alpha and a beta subunit.</text>
</comment>
<proteinExistence type="inferred from homology"/>
<comment type="similarity">
    <text evidence="1 11">Belongs to the protein prenyltransferase subunit beta family.</text>
</comment>
<keyword evidence="7" id="KW-0677">Repeat</keyword>
<comment type="cofactor">
    <cofactor evidence="11">
        <name>Zn(2+)</name>
        <dbReference type="ChEBI" id="CHEBI:29105"/>
    </cofactor>
    <text evidence="11">Binds 1 zinc ion per subunit.</text>
</comment>
<evidence type="ECO:0000256" key="2">
    <source>
        <dbReference type="ARBA" id="ARBA00011355"/>
    </source>
</evidence>
<dbReference type="GO" id="GO:0046872">
    <property type="term" value="F:metal ion binding"/>
    <property type="evidence" value="ECO:0007669"/>
    <property type="project" value="UniProtKB-KW"/>
</dbReference>
<evidence type="ECO:0000256" key="11">
    <source>
        <dbReference type="RuleBase" id="RU365076"/>
    </source>
</evidence>
<comment type="catalytic activity">
    <reaction evidence="9 11">
        <text>geranylgeranyl diphosphate + L-cysteinyl-[protein] = S-geranylgeranyl-L-cysteinyl-[protein] + diphosphate</text>
        <dbReference type="Rhea" id="RHEA:21240"/>
        <dbReference type="Rhea" id="RHEA-COMP:10131"/>
        <dbReference type="Rhea" id="RHEA-COMP:11537"/>
        <dbReference type="ChEBI" id="CHEBI:29950"/>
        <dbReference type="ChEBI" id="CHEBI:33019"/>
        <dbReference type="ChEBI" id="CHEBI:57533"/>
        <dbReference type="ChEBI" id="CHEBI:86021"/>
        <dbReference type="EC" id="2.5.1.60"/>
    </reaction>
</comment>
<reference evidence="13 14" key="1">
    <citation type="journal article" date="2018" name="IMA Fungus">
        <title>IMA Genome-F 10: Nine draft genome sequences of Claviceps purpurea s.lat., including C. arundinis, C. humidiphila, and C. cf. spartinae, pseudomolecules for the pitch canker pathogen Fusarium circinatum, draft genome of Davidsoniella eucalypti, Grosmannia galeiformis, Quambalaria eucalypti, and Teratosphaeria destructans.</title>
        <authorList>
            <person name="Wingfield B.D."/>
            <person name="Liu M."/>
            <person name="Nguyen H.D."/>
            <person name="Lane F.A."/>
            <person name="Morgan S.W."/>
            <person name="De Vos L."/>
            <person name="Wilken P.M."/>
            <person name="Duong T.A."/>
            <person name="Aylward J."/>
            <person name="Coetzee M.P."/>
            <person name="Dadej K."/>
            <person name="De Beer Z.W."/>
            <person name="Findlay W."/>
            <person name="Havenga M."/>
            <person name="Kolarik M."/>
            <person name="Menzies J.G."/>
            <person name="Naidoo K."/>
            <person name="Pochopski O."/>
            <person name="Shoukouhi P."/>
            <person name="Santana Q.C."/>
            <person name="Seifert K.A."/>
            <person name="Soal N."/>
            <person name="Steenkamp E.T."/>
            <person name="Tatham C.T."/>
            <person name="van der Nest M.A."/>
            <person name="Wingfield M.J."/>
        </authorList>
    </citation>
    <scope>NUCLEOTIDE SEQUENCE [LARGE SCALE GENOMIC DNA]</scope>
    <source>
        <strain evidence="13">CMW44962</strain>
    </source>
</reference>
<evidence type="ECO:0000256" key="3">
    <source>
        <dbReference type="ARBA" id="ARBA00012656"/>
    </source>
</evidence>
<dbReference type="GO" id="GO:0004663">
    <property type="term" value="F:Rab geranylgeranyltransferase activity"/>
    <property type="evidence" value="ECO:0007669"/>
    <property type="project" value="UniProtKB-UniRule"/>
</dbReference>
<evidence type="ECO:0000256" key="9">
    <source>
        <dbReference type="ARBA" id="ARBA00047658"/>
    </source>
</evidence>
<comment type="function">
    <text evidence="11">Catalyzes the transfer of a geranylgeranyl moiety from geranylgeranyl diphosphate to both cysteines of proteins with the C-terminal sequence -XXCC, -XCXC and -CCXX.</text>
</comment>
<dbReference type="InterPro" id="IPR008930">
    <property type="entry name" value="Terpenoid_cyclase/PrenylTrfase"/>
</dbReference>
<evidence type="ECO:0000256" key="5">
    <source>
        <dbReference type="ARBA" id="ARBA00022679"/>
    </source>
</evidence>